<dbReference type="EMBL" id="CAJJDN010000066">
    <property type="protein sequence ID" value="CAD8096270.1"/>
    <property type="molecule type" value="Genomic_DNA"/>
</dbReference>
<gene>
    <name evidence="1" type="ORF">PSON_ATCC_30995.1.T0660078</name>
</gene>
<evidence type="ECO:0000313" key="1">
    <source>
        <dbReference type="EMBL" id="CAD8096270.1"/>
    </source>
</evidence>
<sequence>MYSLEQITKIRQLINNYLYKAKMFDKLKNKIENLDNELLIQLLREVYLIHNHIQEIDHLYKIDYFNKQNRIVRSNGILNFHFYIQIVLIFNKKIYEFTRATLAQILLNLIFLNCNYNQDFVNICIEQNMNLIKLFLFYQRIDTQKINVFFVVSKLNHLCIIQIKNKKKITFLKILQWSFQLCFGNIKLKIICKCLQSNDIILKNESFRYFLIQFRVIAENEICLTFQKHMVSQLSREQAIKHQILD</sequence>
<keyword evidence="2" id="KW-1185">Reference proteome</keyword>
<proteinExistence type="predicted"/>
<dbReference type="Proteomes" id="UP000692954">
    <property type="component" value="Unassembled WGS sequence"/>
</dbReference>
<protein>
    <submittedName>
        <fullName evidence="1">Uncharacterized protein</fullName>
    </submittedName>
</protein>
<reference evidence="1" key="1">
    <citation type="submission" date="2021-01" db="EMBL/GenBank/DDBJ databases">
        <authorList>
            <consortium name="Genoscope - CEA"/>
            <person name="William W."/>
        </authorList>
    </citation>
    <scope>NUCLEOTIDE SEQUENCE</scope>
</reference>
<evidence type="ECO:0000313" key="2">
    <source>
        <dbReference type="Proteomes" id="UP000692954"/>
    </source>
</evidence>
<accession>A0A8S1NXE3</accession>
<comment type="caution">
    <text evidence="1">The sequence shown here is derived from an EMBL/GenBank/DDBJ whole genome shotgun (WGS) entry which is preliminary data.</text>
</comment>
<dbReference type="AlphaFoldDB" id="A0A8S1NXE3"/>
<name>A0A8S1NXE3_9CILI</name>
<organism evidence="1 2">
    <name type="scientific">Paramecium sonneborni</name>
    <dbReference type="NCBI Taxonomy" id="65129"/>
    <lineage>
        <taxon>Eukaryota</taxon>
        <taxon>Sar</taxon>
        <taxon>Alveolata</taxon>
        <taxon>Ciliophora</taxon>
        <taxon>Intramacronucleata</taxon>
        <taxon>Oligohymenophorea</taxon>
        <taxon>Peniculida</taxon>
        <taxon>Parameciidae</taxon>
        <taxon>Paramecium</taxon>
    </lineage>
</organism>